<dbReference type="Proteomes" id="UP000018731">
    <property type="component" value="Unassembled WGS sequence"/>
</dbReference>
<accession>V8C5R0</accession>
<dbReference type="GO" id="GO:0016787">
    <property type="term" value="F:hydrolase activity"/>
    <property type="evidence" value="ECO:0007669"/>
    <property type="project" value="UniProtKB-KW"/>
</dbReference>
<proteinExistence type="predicted"/>
<dbReference type="PROSITE" id="PS51194">
    <property type="entry name" value="HELICASE_CTER"/>
    <property type="match status" value="1"/>
</dbReference>
<evidence type="ECO:0000256" key="1">
    <source>
        <dbReference type="ARBA" id="ARBA00022801"/>
    </source>
</evidence>
<dbReference type="Gene3D" id="3.40.50.300">
    <property type="entry name" value="P-loop containing nucleotide triphosphate hydrolases"/>
    <property type="match status" value="2"/>
</dbReference>
<dbReference type="InterPro" id="IPR014001">
    <property type="entry name" value="Helicase_ATP-bd"/>
</dbReference>
<dbReference type="Gene3D" id="3.30.870.10">
    <property type="entry name" value="Endonuclease Chain A"/>
    <property type="match status" value="1"/>
</dbReference>
<dbReference type="PROSITE" id="PS51192">
    <property type="entry name" value="HELICASE_ATP_BIND_1"/>
    <property type="match status" value="1"/>
</dbReference>
<dbReference type="EMBL" id="AZJI01000007">
    <property type="protein sequence ID" value="ETD22743.1"/>
    <property type="molecule type" value="Genomic_DNA"/>
</dbReference>
<dbReference type="InterPro" id="IPR025202">
    <property type="entry name" value="PLD-like_dom"/>
</dbReference>
<dbReference type="SMART" id="SM00490">
    <property type="entry name" value="HELICc"/>
    <property type="match status" value="1"/>
</dbReference>
<sequence length="1009" mass="113786">MISGFYNAKALQRLSCLKDNLNAICIILGKSEQSTQNQQNTQTSTSDIAFYLDENILDIDAQLDEISANKIAYNFIKNHPISFYTSTAHTLIHSKMYFLHDSTNPKIEQNVIIGSSNLTASGLGLYGDSSNKELNLLCDSKETTKECKIYFDTLLSQCKDSTDEVLESLQTSYFYHSPKDILDKIASYFTSQTQDLSTNEELDLERGAKAYALYPFQLVATREIYKRLKTYGIALLADPVGSGKTLSALSLATLYKRIAIISPAKLKAQWHSYKHDSQNPFILSQNIEFYTYDEAINKNERIPFLKSADLVIIDESHTFRNDNPTYRKLKGKISHDSHLLLLSATPINNSYLDLAHQLSLKGERITINGMPLNPIAICKRANEITKKVKEEPQQDALDSYDEIILPLDYYKLCNLIFSRSAKEIEQYLKSLGKSLPKKAINVEKLSSIPPHIDFSIDSLLEILGVNDSQNSLSFCIYDPYNERYLPSEIIDELQSDKLANLGGYSTPRGFLCMSLIKALESSVDAFSSILDKIIAYHKSFLDLSDSTHSTFCASSSPSFSISFAEWDLAWADSSIESLDEPSAFPQRLQSIIDSRHISALSQEFYNDTQSDLAKLKSIKSKLHSYNSTIDFAKSAKFQALKRLIDSASIKREKLIIFTESIVTANALTTALRASFSDIITESITGNTSPSEFSNHKKRFSPKSLHYTLQENEREIDILVATDCLSEGQNLQDCANLLNWDIAFNPIRAIQRIGRIWRIGSTHKINHITHFFPDMDIDSYIDLESKLRYKLEAANSATALENPFSQEQEQRYQTHKDLRTKQLKAMESEFVALEQESSSFINLANLFSDFVKSKKSHLKEGIFSIALDNAGQNLLFALLQDTSMLRHSNQIDSLYPCLYDISTQTLLPSILPSDKQNNLSQIIICNSTTKPQEAFSQLEHITNDYTDIIALKGIFENITGQLNAQIQHYQSSIQSQSKSDGGLVFIEPKTFRLIAWLLINPDFTTFGGTK</sequence>
<dbReference type="PATRIC" id="fig|1357400.3.peg.2076"/>
<evidence type="ECO:0000259" key="3">
    <source>
        <dbReference type="PROSITE" id="PS51194"/>
    </source>
</evidence>
<dbReference type="SUPFAM" id="SSF52540">
    <property type="entry name" value="P-loop containing nucleoside triphosphate hydrolases"/>
    <property type="match status" value="2"/>
</dbReference>
<dbReference type="STRING" id="1357400.HMPREF2086_01542"/>
<dbReference type="RefSeq" id="WP_023928277.1">
    <property type="nucleotide sequence ID" value="NZ_KI669455.1"/>
</dbReference>
<feature type="domain" description="Helicase ATP-binding" evidence="2">
    <location>
        <begin position="225"/>
        <end position="364"/>
    </location>
</feature>
<dbReference type="PANTHER" id="PTHR45766">
    <property type="entry name" value="DNA ANNEALING HELICASE AND ENDONUCLEASE ZRANB3 FAMILY MEMBER"/>
    <property type="match status" value="1"/>
</dbReference>
<keyword evidence="1" id="KW-0378">Hydrolase</keyword>
<gene>
    <name evidence="4" type="ORF">HMPREF2086_01542</name>
</gene>
<dbReference type="Pfam" id="PF00271">
    <property type="entry name" value="Helicase_C"/>
    <property type="match status" value="1"/>
</dbReference>
<dbReference type="InterPro" id="IPR027417">
    <property type="entry name" value="P-loop_NTPase"/>
</dbReference>
<reference evidence="4 5" key="1">
    <citation type="journal article" date="2014" name="Genome Announc.">
        <title>Draft genome sequences of six enterohepatic helicobacter species isolated from humans and one from rhesus macaques.</title>
        <authorList>
            <person name="Shen Z."/>
            <person name="Sheh A."/>
            <person name="Young S.K."/>
            <person name="Abouelliel A."/>
            <person name="Ward D.V."/>
            <person name="Earl A.M."/>
            <person name="Fox J.G."/>
        </authorList>
    </citation>
    <scope>NUCLEOTIDE SEQUENCE [LARGE SCALE GENOMIC DNA]</scope>
    <source>
        <strain evidence="4 5">MIT 99-5501</strain>
    </source>
</reference>
<keyword evidence="5" id="KW-1185">Reference proteome</keyword>
<dbReference type="CDD" id="cd18793">
    <property type="entry name" value="SF2_C_SNF"/>
    <property type="match status" value="1"/>
</dbReference>
<evidence type="ECO:0000259" key="2">
    <source>
        <dbReference type="PROSITE" id="PS51192"/>
    </source>
</evidence>
<dbReference type="InterPro" id="IPR000330">
    <property type="entry name" value="SNF2_N"/>
</dbReference>
<evidence type="ECO:0000313" key="4">
    <source>
        <dbReference type="EMBL" id="ETD22743.1"/>
    </source>
</evidence>
<dbReference type="HOGENOM" id="CLU_008466_2_0_7"/>
<dbReference type="PANTHER" id="PTHR45766:SF6">
    <property type="entry name" value="SWI_SNF-RELATED MATRIX-ASSOCIATED ACTIN-DEPENDENT REGULATOR OF CHROMATIN SUBFAMILY A-LIKE PROTEIN 1"/>
    <property type="match status" value="1"/>
</dbReference>
<dbReference type="AlphaFoldDB" id="V8C5R0"/>
<dbReference type="eggNOG" id="COG0553">
    <property type="taxonomic scope" value="Bacteria"/>
</dbReference>
<dbReference type="Pfam" id="PF00176">
    <property type="entry name" value="SNF2-rel_dom"/>
    <property type="match status" value="1"/>
</dbReference>
<dbReference type="InterPro" id="IPR001650">
    <property type="entry name" value="Helicase_C-like"/>
</dbReference>
<feature type="domain" description="Helicase C-terminal" evidence="3">
    <location>
        <begin position="639"/>
        <end position="818"/>
    </location>
</feature>
<protein>
    <submittedName>
        <fullName evidence="4">Uncharacterized protein</fullName>
    </submittedName>
</protein>
<dbReference type="InterPro" id="IPR049730">
    <property type="entry name" value="SNF2/RAD54-like_C"/>
</dbReference>
<comment type="caution">
    <text evidence="4">The sequence shown here is derived from an EMBL/GenBank/DDBJ whole genome shotgun (WGS) entry which is preliminary data.</text>
</comment>
<dbReference type="SUPFAM" id="SSF56024">
    <property type="entry name" value="Phospholipase D/nuclease"/>
    <property type="match status" value="1"/>
</dbReference>
<dbReference type="Pfam" id="PF13091">
    <property type="entry name" value="PLDc_2"/>
    <property type="match status" value="1"/>
</dbReference>
<name>V8C5R0_9HELI</name>
<dbReference type="SMART" id="SM00487">
    <property type="entry name" value="DEXDc"/>
    <property type="match status" value="1"/>
</dbReference>
<evidence type="ECO:0000313" key="5">
    <source>
        <dbReference type="Proteomes" id="UP000018731"/>
    </source>
</evidence>
<organism evidence="4 5">
    <name type="scientific">Helicobacter macacae MIT 99-5501</name>
    <dbReference type="NCBI Taxonomy" id="1357400"/>
    <lineage>
        <taxon>Bacteria</taxon>
        <taxon>Pseudomonadati</taxon>
        <taxon>Campylobacterota</taxon>
        <taxon>Epsilonproteobacteria</taxon>
        <taxon>Campylobacterales</taxon>
        <taxon>Helicobacteraceae</taxon>
        <taxon>Helicobacter</taxon>
    </lineage>
</organism>